<organism evidence="2 3">
    <name type="scientific">Amniculicola lignicola CBS 123094</name>
    <dbReference type="NCBI Taxonomy" id="1392246"/>
    <lineage>
        <taxon>Eukaryota</taxon>
        <taxon>Fungi</taxon>
        <taxon>Dikarya</taxon>
        <taxon>Ascomycota</taxon>
        <taxon>Pezizomycotina</taxon>
        <taxon>Dothideomycetes</taxon>
        <taxon>Pleosporomycetidae</taxon>
        <taxon>Pleosporales</taxon>
        <taxon>Amniculicolaceae</taxon>
        <taxon>Amniculicola</taxon>
    </lineage>
</organism>
<gene>
    <name evidence="2" type="ORF">P154DRAFT_522115</name>
</gene>
<dbReference type="Pfam" id="PF24864">
    <property type="entry name" value="DUF7730"/>
    <property type="match status" value="1"/>
</dbReference>
<evidence type="ECO:0000313" key="2">
    <source>
        <dbReference type="EMBL" id="KAF2000819.1"/>
    </source>
</evidence>
<dbReference type="OrthoDB" id="4757095at2759"/>
<dbReference type="InterPro" id="IPR056632">
    <property type="entry name" value="DUF7730"/>
</dbReference>
<keyword evidence="3" id="KW-1185">Reference proteome</keyword>
<sequence>MRQSKGEKVKKWAKKPLASLGRFVCAPCIRCARRLCLSMIGSCQKLRRKPPGKPPPKPIPMNRKRDLTLPIERSMWQKTKIQRCALFTELPSEIRQQIYLHVLGGLTIHFIMAAGRLRSEICFEGECCSPVTKVELSYQPDRPRSLLKGSIGLLRSCRQIYSEAYPVLYTHNSFIINHLPGMKNVPEQLCASISEPLYLLPNSMLSSRIRLIRSLDITWWLLPPFREFSAPWPLPSSQWEACWKTLAAMTSLRSLRIKFQMIKFINLP</sequence>
<accession>A0A6A5WJ36</accession>
<protein>
    <recommendedName>
        <fullName evidence="1">DUF7730 domain-containing protein</fullName>
    </recommendedName>
</protein>
<reference evidence="2" key="1">
    <citation type="journal article" date="2020" name="Stud. Mycol.">
        <title>101 Dothideomycetes genomes: a test case for predicting lifestyles and emergence of pathogens.</title>
        <authorList>
            <person name="Haridas S."/>
            <person name="Albert R."/>
            <person name="Binder M."/>
            <person name="Bloem J."/>
            <person name="Labutti K."/>
            <person name="Salamov A."/>
            <person name="Andreopoulos B."/>
            <person name="Baker S."/>
            <person name="Barry K."/>
            <person name="Bills G."/>
            <person name="Bluhm B."/>
            <person name="Cannon C."/>
            <person name="Castanera R."/>
            <person name="Culley D."/>
            <person name="Daum C."/>
            <person name="Ezra D."/>
            <person name="Gonzalez J."/>
            <person name="Henrissat B."/>
            <person name="Kuo A."/>
            <person name="Liang C."/>
            <person name="Lipzen A."/>
            <person name="Lutzoni F."/>
            <person name="Magnuson J."/>
            <person name="Mondo S."/>
            <person name="Nolan M."/>
            <person name="Ohm R."/>
            <person name="Pangilinan J."/>
            <person name="Park H.-J."/>
            <person name="Ramirez L."/>
            <person name="Alfaro M."/>
            <person name="Sun H."/>
            <person name="Tritt A."/>
            <person name="Yoshinaga Y."/>
            <person name="Zwiers L.-H."/>
            <person name="Turgeon B."/>
            <person name="Goodwin S."/>
            <person name="Spatafora J."/>
            <person name="Crous P."/>
            <person name="Grigoriev I."/>
        </authorList>
    </citation>
    <scope>NUCLEOTIDE SEQUENCE</scope>
    <source>
        <strain evidence="2">CBS 123094</strain>
    </source>
</reference>
<dbReference type="EMBL" id="ML977586">
    <property type="protein sequence ID" value="KAF2000819.1"/>
    <property type="molecule type" value="Genomic_DNA"/>
</dbReference>
<dbReference type="PANTHER" id="PTHR38790">
    <property type="entry name" value="2EXR DOMAIN-CONTAINING PROTEIN-RELATED"/>
    <property type="match status" value="1"/>
</dbReference>
<proteinExistence type="predicted"/>
<dbReference type="AlphaFoldDB" id="A0A6A5WJ36"/>
<dbReference type="PANTHER" id="PTHR38790:SF9">
    <property type="entry name" value="F-BOX DOMAIN-CONTAINING PROTEIN"/>
    <property type="match status" value="1"/>
</dbReference>
<dbReference type="Proteomes" id="UP000799779">
    <property type="component" value="Unassembled WGS sequence"/>
</dbReference>
<feature type="domain" description="DUF7730" evidence="1">
    <location>
        <begin position="82"/>
        <end position="259"/>
    </location>
</feature>
<name>A0A6A5WJ36_9PLEO</name>
<evidence type="ECO:0000259" key="1">
    <source>
        <dbReference type="Pfam" id="PF24864"/>
    </source>
</evidence>
<evidence type="ECO:0000313" key="3">
    <source>
        <dbReference type="Proteomes" id="UP000799779"/>
    </source>
</evidence>